<dbReference type="AlphaFoldDB" id="A0A348AI86"/>
<name>A0A348AI86_9FIRM</name>
<dbReference type="PIRSF" id="PIRSF006060">
    <property type="entry name" value="AA_transporter"/>
    <property type="match status" value="1"/>
</dbReference>
<feature type="transmembrane region" description="Helical" evidence="8">
    <location>
        <begin position="432"/>
        <end position="451"/>
    </location>
</feature>
<dbReference type="GO" id="GO:0005886">
    <property type="term" value="C:plasma membrane"/>
    <property type="evidence" value="ECO:0007669"/>
    <property type="project" value="UniProtKB-SubCell"/>
</dbReference>
<reference evidence="10 11" key="1">
    <citation type="journal article" date="2018" name="Int. J. Syst. Evol. Microbiol.">
        <title>Methylomusa anaerophila gen. nov., sp. nov., an anaerobic methanol-utilizing bacterium isolated from a microbial fuel cell.</title>
        <authorList>
            <person name="Amano N."/>
            <person name="Yamamuro A."/>
            <person name="Miyahara M."/>
            <person name="Kouzuma A."/>
            <person name="Abe T."/>
            <person name="Watanabe K."/>
        </authorList>
    </citation>
    <scope>NUCLEOTIDE SEQUENCE [LARGE SCALE GENOMIC DNA]</scope>
    <source>
        <strain evidence="10 11">MMFC1</strain>
    </source>
</reference>
<accession>A0A348AI86</accession>
<keyword evidence="3" id="KW-1003">Cell membrane</keyword>
<evidence type="ECO:0000256" key="2">
    <source>
        <dbReference type="ARBA" id="ARBA00022448"/>
    </source>
</evidence>
<feature type="transmembrane region" description="Helical" evidence="8">
    <location>
        <begin position="406"/>
        <end position="426"/>
    </location>
</feature>
<feature type="transmembrane region" description="Helical" evidence="8">
    <location>
        <begin position="74"/>
        <end position="95"/>
    </location>
</feature>
<dbReference type="OrthoDB" id="9780162at2"/>
<feature type="transmembrane region" description="Helical" evidence="8">
    <location>
        <begin position="284"/>
        <end position="307"/>
    </location>
</feature>
<dbReference type="Pfam" id="PF00324">
    <property type="entry name" value="AA_permease"/>
    <property type="match status" value="1"/>
</dbReference>
<dbReference type="PROSITE" id="PS00218">
    <property type="entry name" value="AMINO_ACID_PERMEASE_1"/>
    <property type="match status" value="1"/>
</dbReference>
<evidence type="ECO:0000313" key="10">
    <source>
        <dbReference type="EMBL" id="BBB90784.1"/>
    </source>
</evidence>
<feature type="transmembrane region" description="Helical" evidence="8">
    <location>
        <begin position="130"/>
        <end position="150"/>
    </location>
</feature>
<feature type="transmembrane region" description="Helical" evidence="8">
    <location>
        <begin position="362"/>
        <end position="385"/>
    </location>
</feature>
<evidence type="ECO:0000256" key="1">
    <source>
        <dbReference type="ARBA" id="ARBA00004651"/>
    </source>
</evidence>
<evidence type="ECO:0000256" key="6">
    <source>
        <dbReference type="ARBA" id="ARBA00022989"/>
    </source>
</evidence>
<dbReference type="PANTHER" id="PTHR43495">
    <property type="entry name" value="GABA PERMEASE"/>
    <property type="match status" value="1"/>
</dbReference>
<dbReference type="GO" id="GO:0055085">
    <property type="term" value="P:transmembrane transport"/>
    <property type="evidence" value="ECO:0007669"/>
    <property type="project" value="InterPro"/>
</dbReference>
<keyword evidence="11" id="KW-1185">Reference proteome</keyword>
<evidence type="ECO:0000259" key="9">
    <source>
        <dbReference type="Pfam" id="PF00324"/>
    </source>
</evidence>
<dbReference type="KEGG" id="mana:MAMMFC1_01445"/>
<evidence type="ECO:0000256" key="7">
    <source>
        <dbReference type="ARBA" id="ARBA00023136"/>
    </source>
</evidence>
<dbReference type="Proteomes" id="UP000276437">
    <property type="component" value="Chromosome"/>
</dbReference>
<evidence type="ECO:0000313" key="11">
    <source>
        <dbReference type="Proteomes" id="UP000276437"/>
    </source>
</evidence>
<evidence type="ECO:0000256" key="4">
    <source>
        <dbReference type="ARBA" id="ARBA00022692"/>
    </source>
</evidence>
<keyword evidence="2" id="KW-0813">Transport</keyword>
<evidence type="ECO:0000256" key="8">
    <source>
        <dbReference type="SAM" id="Phobius"/>
    </source>
</evidence>
<organism evidence="10 11">
    <name type="scientific">Methylomusa anaerophila</name>
    <dbReference type="NCBI Taxonomy" id="1930071"/>
    <lineage>
        <taxon>Bacteria</taxon>
        <taxon>Bacillati</taxon>
        <taxon>Bacillota</taxon>
        <taxon>Negativicutes</taxon>
        <taxon>Selenomonadales</taxon>
        <taxon>Sporomusaceae</taxon>
        <taxon>Methylomusa</taxon>
    </lineage>
</organism>
<dbReference type="InterPro" id="IPR004841">
    <property type="entry name" value="AA-permease/SLC12A_dom"/>
</dbReference>
<dbReference type="FunFam" id="1.20.1740.10:FF:000001">
    <property type="entry name" value="Amino acid permease"/>
    <property type="match status" value="1"/>
</dbReference>
<feature type="transmembrane region" description="Helical" evidence="8">
    <location>
        <begin position="48"/>
        <end position="67"/>
    </location>
</feature>
<feature type="transmembrane region" description="Helical" evidence="8">
    <location>
        <begin position="337"/>
        <end position="356"/>
    </location>
</feature>
<keyword evidence="5" id="KW-0029">Amino-acid transport</keyword>
<gene>
    <name evidence="10" type="primary">yifK</name>
    <name evidence="10" type="ORF">MAMMFC1_01445</name>
</gene>
<keyword evidence="4 8" id="KW-0812">Transmembrane</keyword>
<dbReference type="EMBL" id="AP018449">
    <property type="protein sequence ID" value="BBB90784.1"/>
    <property type="molecule type" value="Genomic_DNA"/>
</dbReference>
<evidence type="ECO:0000256" key="5">
    <source>
        <dbReference type="ARBA" id="ARBA00022970"/>
    </source>
</evidence>
<sequence>MRVKTSGTDNGLRRGLKERHIQLIALGGSIGVGLFLGSATAIKLAGPALMISYMVGGIVVFCLLRALGEVAVQYPLPGSFSAYANLLFGPLAGYITGWTYWFMWVVTGMAEITAVGIYINFWLPELPQWIPALAAVILITLINLIAVEAYGEFEFWFALIKIVTIVIMLFTGLGVILFGVGNGGIAVGISNLWVHGGFFPHGAAGMLLALTMVLFSYVGIEVIGVTAGEAKDPGKTLPAAIDKVFWRIILFYIGSLYVILCLYPWDEIGTVGSPFVSTLERIGIAKAAGIMNFVVLTAALSSCNSGIFSTGRMLYSLALAKNAPAFLIRLNRFHVPVNGVLVSSFCLVVGVILNYLAPAKVFTYVTSIGAFAGLWVWATIFMVQLKFRRSLTDGQAAKLAYPMPGYPLSGWLCLIFLVLVAFLMSFDPDTALALVVGPMWLAGLVASYYLFIRPNSRISIL</sequence>
<feature type="domain" description="Amino acid permease/ SLC12A" evidence="9">
    <location>
        <begin position="20"/>
        <end position="445"/>
    </location>
</feature>
<keyword evidence="7 8" id="KW-0472">Membrane</keyword>
<feature type="transmembrane region" description="Helical" evidence="8">
    <location>
        <begin position="244"/>
        <end position="263"/>
    </location>
</feature>
<feature type="transmembrane region" description="Helical" evidence="8">
    <location>
        <begin position="192"/>
        <end position="218"/>
    </location>
</feature>
<feature type="transmembrane region" description="Helical" evidence="8">
    <location>
        <begin position="21"/>
        <end position="42"/>
    </location>
</feature>
<comment type="subcellular location">
    <subcellularLocation>
        <location evidence="1">Cell membrane</location>
        <topology evidence="1">Multi-pass membrane protein</topology>
    </subcellularLocation>
</comment>
<proteinExistence type="predicted"/>
<dbReference type="PANTHER" id="PTHR43495:SF6">
    <property type="entry name" value="THREONINE_SERINE TRANSPORTER YBXG-RELATED"/>
    <property type="match status" value="1"/>
</dbReference>
<feature type="transmembrane region" description="Helical" evidence="8">
    <location>
        <begin position="156"/>
        <end position="180"/>
    </location>
</feature>
<protein>
    <submittedName>
        <fullName evidence="10">Putative transport protein YifK</fullName>
    </submittedName>
</protein>
<keyword evidence="6 8" id="KW-1133">Transmembrane helix</keyword>
<dbReference type="InterPro" id="IPR004840">
    <property type="entry name" value="Amino_acid_permease_CS"/>
</dbReference>
<evidence type="ECO:0000256" key="3">
    <source>
        <dbReference type="ARBA" id="ARBA00022475"/>
    </source>
</evidence>
<dbReference type="GO" id="GO:0006865">
    <property type="term" value="P:amino acid transport"/>
    <property type="evidence" value="ECO:0007669"/>
    <property type="project" value="UniProtKB-KW"/>
</dbReference>
<dbReference type="Gene3D" id="1.20.1740.10">
    <property type="entry name" value="Amino acid/polyamine transporter I"/>
    <property type="match status" value="1"/>
</dbReference>